<dbReference type="GO" id="GO:0005737">
    <property type="term" value="C:cytoplasm"/>
    <property type="evidence" value="ECO:0007669"/>
    <property type="project" value="UniProtKB-SubCell"/>
</dbReference>
<keyword evidence="8" id="KW-0762">Sugar transport</keyword>
<keyword evidence="10" id="KW-0598">Phosphotransferase system</keyword>
<evidence type="ECO:0000259" key="15">
    <source>
        <dbReference type="SMART" id="SM00065"/>
    </source>
</evidence>
<evidence type="ECO:0000256" key="12">
    <source>
        <dbReference type="ARBA" id="ARBA00022777"/>
    </source>
</evidence>
<dbReference type="Gene3D" id="3.20.20.60">
    <property type="entry name" value="Phosphoenolpyruvate-binding domains"/>
    <property type="match status" value="1"/>
</dbReference>
<evidence type="ECO:0000256" key="9">
    <source>
        <dbReference type="ARBA" id="ARBA00022679"/>
    </source>
</evidence>
<dbReference type="NCBIfam" id="NF008283">
    <property type="entry name" value="PRK11061.1"/>
    <property type="match status" value="1"/>
</dbReference>
<dbReference type="Pfam" id="PF05524">
    <property type="entry name" value="PEP-utilisers_N"/>
    <property type="match status" value="1"/>
</dbReference>
<evidence type="ECO:0000256" key="14">
    <source>
        <dbReference type="SAM" id="Coils"/>
    </source>
</evidence>
<dbReference type="SUPFAM" id="SSF51621">
    <property type="entry name" value="Phosphoenolpyruvate/pyruvate domain"/>
    <property type="match status" value="1"/>
</dbReference>
<keyword evidence="13" id="KW-0460">Magnesium</keyword>
<dbReference type="InterPro" id="IPR036618">
    <property type="entry name" value="PtsI_HPr-bd_sf"/>
</dbReference>
<dbReference type="InterPro" id="IPR006318">
    <property type="entry name" value="PTS_EI-like"/>
</dbReference>
<dbReference type="SMART" id="SM00065">
    <property type="entry name" value="GAF"/>
    <property type="match status" value="1"/>
</dbReference>
<evidence type="ECO:0000256" key="1">
    <source>
        <dbReference type="ARBA" id="ARBA00000683"/>
    </source>
</evidence>
<dbReference type="InterPro" id="IPR000121">
    <property type="entry name" value="PEP_util_C"/>
</dbReference>
<keyword evidence="7" id="KW-0963">Cytoplasm</keyword>
<name>A0A3B1AS04_9ZZZZ</name>
<gene>
    <name evidence="16" type="ORF">MNBD_GAMMA21-1469</name>
</gene>
<dbReference type="InterPro" id="IPR036637">
    <property type="entry name" value="Phosphohistidine_dom_sf"/>
</dbReference>
<evidence type="ECO:0000256" key="13">
    <source>
        <dbReference type="ARBA" id="ARBA00022842"/>
    </source>
</evidence>
<dbReference type="GO" id="GO:0046872">
    <property type="term" value="F:metal ion binding"/>
    <property type="evidence" value="ECO:0007669"/>
    <property type="project" value="UniProtKB-KW"/>
</dbReference>
<protein>
    <recommendedName>
        <fullName evidence="5">phosphoenolpyruvate--protein phosphotransferase</fullName>
        <ecNumber evidence="5">2.7.3.9</ecNumber>
    </recommendedName>
</protein>
<dbReference type="AlphaFoldDB" id="A0A3B1AS04"/>
<dbReference type="Gene3D" id="3.50.30.10">
    <property type="entry name" value="Phosphohistidine domain"/>
    <property type="match status" value="1"/>
</dbReference>
<dbReference type="PANTHER" id="PTHR46244:SF1">
    <property type="entry name" value="PHOSPHOENOLPYRUVATE-DEPENDENT PHOSPHOTRANSFERASE SYSTEM"/>
    <property type="match status" value="1"/>
</dbReference>
<dbReference type="SUPFAM" id="SSF47831">
    <property type="entry name" value="Enzyme I of the PEP:sugar phosphotransferase system HPr-binding (sub)domain"/>
    <property type="match status" value="1"/>
</dbReference>
<dbReference type="Gene3D" id="1.10.274.10">
    <property type="entry name" value="PtsI, HPr-binding domain"/>
    <property type="match status" value="1"/>
</dbReference>
<dbReference type="PANTHER" id="PTHR46244">
    <property type="entry name" value="PHOSPHOENOLPYRUVATE-PROTEIN PHOSPHOTRANSFERASE"/>
    <property type="match status" value="1"/>
</dbReference>
<evidence type="ECO:0000256" key="6">
    <source>
        <dbReference type="ARBA" id="ARBA00022448"/>
    </source>
</evidence>
<evidence type="ECO:0000256" key="10">
    <source>
        <dbReference type="ARBA" id="ARBA00022683"/>
    </source>
</evidence>
<accession>A0A3B1AS04</accession>
<dbReference type="PROSITE" id="PS00742">
    <property type="entry name" value="PEP_ENZYMES_2"/>
    <property type="match status" value="1"/>
</dbReference>
<keyword evidence="11" id="KW-0479">Metal-binding</keyword>
<dbReference type="EC" id="2.7.3.9" evidence="5"/>
<evidence type="ECO:0000256" key="4">
    <source>
        <dbReference type="ARBA" id="ARBA00007837"/>
    </source>
</evidence>
<reference evidence="16" key="1">
    <citation type="submission" date="2018-06" db="EMBL/GenBank/DDBJ databases">
        <authorList>
            <person name="Zhirakovskaya E."/>
        </authorList>
    </citation>
    <scope>NUCLEOTIDE SEQUENCE</scope>
</reference>
<proteinExistence type="inferred from homology"/>
<keyword evidence="9" id="KW-0808">Transferase</keyword>
<dbReference type="Pfam" id="PF00391">
    <property type="entry name" value="PEP-utilizers"/>
    <property type="match status" value="1"/>
</dbReference>
<keyword evidence="12 16" id="KW-0418">Kinase</keyword>
<dbReference type="InterPro" id="IPR050499">
    <property type="entry name" value="PEP-utilizing_PTS_enzyme"/>
</dbReference>
<dbReference type="InterPro" id="IPR029016">
    <property type="entry name" value="GAF-like_dom_sf"/>
</dbReference>
<keyword evidence="14" id="KW-0175">Coiled coil</keyword>
<dbReference type="Pfam" id="PF01590">
    <property type="entry name" value="GAF"/>
    <property type="match status" value="1"/>
</dbReference>
<dbReference type="InterPro" id="IPR008731">
    <property type="entry name" value="PTS_EIN"/>
</dbReference>
<feature type="domain" description="GAF" evidence="15">
    <location>
        <begin position="17"/>
        <end position="164"/>
    </location>
</feature>
<dbReference type="InterPro" id="IPR003018">
    <property type="entry name" value="GAF"/>
</dbReference>
<keyword evidence="6" id="KW-0813">Transport</keyword>
<comment type="similarity">
    <text evidence="4">Belongs to the PEP-utilizing enzyme family.</text>
</comment>
<dbReference type="InterPro" id="IPR023151">
    <property type="entry name" value="PEP_util_CS"/>
</dbReference>
<dbReference type="EMBL" id="UOFR01000034">
    <property type="protein sequence ID" value="VAW95506.1"/>
    <property type="molecule type" value="Genomic_DNA"/>
</dbReference>
<dbReference type="GO" id="GO:0016301">
    <property type="term" value="F:kinase activity"/>
    <property type="evidence" value="ECO:0007669"/>
    <property type="project" value="UniProtKB-KW"/>
</dbReference>
<dbReference type="InterPro" id="IPR008279">
    <property type="entry name" value="PEP-util_enz_mobile_dom"/>
</dbReference>
<dbReference type="NCBIfam" id="TIGR01417">
    <property type="entry name" value="PTS_I_fam"/>
    <property type="match status" value="1"/>
</dbReference>
<dbReference type="GO" id="GO:0009401">
    <property type="term" value="P:phosphoenolpyruvate-dependent sugar phosphotransferase system"/>
    <property type="evidence" value="ECO:0007669"/>
    <property type="project" value="UniProtKB-KW"/>
</dbReference>
<dbReference type="SUPFAM" id="SSF52009">
    <property type="entry name" value="Phosphohistidine domain"/>
    <property type="match status" value="1"/>
</dbReference>
<evidence type="ECO:0000256" key="11">
    <source>
        <dbReference type="ARBA" id="ARBA00022723"/>
    </source>
</evidence>
<evidence type="ECO:0000256" key="8">
    <source>
        <dbReference type="ARBA" id="ARBA00022597"/>
    </source>
</evidence>
<evidence type="ECO:0000313" key="16">
    <source>
        <dbReference type="EMBL" id="VAW95506.1"/>
    </source>
</evidence>
<evidence type="ECO:0000256" key="3">
    <source>
        <dbReference type="ARBA" id="ARBA00004496"/>
    </source>
</evidence>
<organism evidence="16">
    <name type="scientific">hydrothermal vent metagenome</name>
    <dbReference type="NCBI Taxonomy" id="652676"/>
    <lineage>
        <taxon>unclassified sequences</taxon>
        <taxon>metagenomes</taxon>
        <taxon>ecological metagenomes</taxon>
    </lineage>
</organism>
<evidence type="ECO:0000256" key="2">
    <source>
        <dbReference type="ARBA" id="ARBA00001946"/>
    </source>
</evidence>
<dbReference type="Pfam" id="PF02896">
    <property type="entry name" value="PEP-utilizers_C"/>
    <property type="match status" value="1"/>
</dbReference>
<comment type="cofactor">
    <cofactor evidence="2">
        <name>Mg(2+)</name>
        <dbReference type="ChEBI" id="CHEBI:18420"/>
    </cofactor>
</comment>
<sequence length="755" mass="83247">MLNTLRRIIQAVSDARDLDQALDFIVQQVREAMKADVCSVYLSDNTLQQHVLMASEGLAPESIGNVRIGFGYGLVSIVASRAEPLSLDNAPNHPAYHYFPETAEEQFFGFLGVPILHQRKVLGVLVVQQVRAERFDEEQENFLITIAAQLANAMAYARASGEIEKLLGQHEVTDSRPLIGLPGAPGVAIGTAVAIYPSTELEKIPDRVVDDLDQEIDAFHQALNSVKNDISKLSNRLKDVLPDEERALFDAYLLMLDSHSLRGVTAARIMEGNWAPGALRYTIDKQVQKFAELDDPYMRERAEDLRELARRILHYLVQDAQREIEYPQDTILVGDELTAAQLAEVPRERLAGVISATGSRTSHVAILARALDIPAVMGSVSIPLGRIDGLTLIADGYSGNVFISPSKQIKVEYERLAKEEQSLDAELLNLRNDVSVTSDGQEIPLTVNTGLLSDISPSLNSGADGIGLYRTEFPFMTRQRFPGEEEQLRIYRQALKAFAPKSVTLRTLDVGGDKALPYFPIIEDNPFLGWRGIRITLDHPELFLVQVRAMMRAAIDLDNLQILLPMISQMNEIHESLALIRRSYDELKEEGFKVTMPKVGVMIEVPSAVYQAQRIAELVDFLSIGTNDLTQYLLAVDRNNAQVASLYDALHPAVIMAVQQTVIAAHAANKPASVCGEMAGDPAAAVLLVGMGIDSLSMSASSLNRVKWVIRSLSSKRARQYLDEALDMEDAVSIREFLNSKLENAGMGGLVRAGR</sequence>
<dbReference type="SUPFAM" id="SSF55781">
    <property type="entry name" value="GAF domain-like"/>
    <property type="match status" value="1"/>
</dbReference>
<evidence type="ECO:0000256" key="5">
    <source>
        <dbReference type="ARBA" id="ARBA00012232"/>
    </source>
</evidence>
<dbReference type="PRINTS" id="PR01736">
    <property type="entry name" value="PHPHTRNFRASE"/>
</dbReference>
<feature type="coiled-coil region" evidence="14">
    <location>
        <begin position="406"/>
        <end position="433"/>
    </location>
</feature>
<dbReference type="InterPro" id="IPR015813">
    <property type="entry name" value="Pyrv/PenolPyrv_kinase-like_dom"/>
</dbReference>
<comment type="catalytic activity">
    <reaction evidence="1">
        <text>L-histidyl-[protein] + phosphoenolpyruvate = N(pros)-phospho-L-histidyl-[protein] + pyruvate</text>
        <dbReference type="Rhea" id="RHEA:23880"/>
        <dbReference type="Rhea" id="RHEA-COMP:9745"/>
        <dbReference type="Rhea" id="RHEA-COMP:9746"/>
        <dbReference type="ChEBI" id="CHEBI:15361"/>
        <dbReference type="ChEBI" id="CHEBI:29979"/>
        <dbReference type="ChEBI" id="CHEBI:58702"/>
        <dbReference type="ChEBI" id="CHEBI:64837"/>
        <dbReference type="EC" id="2.7.3.9"/>
    </reaction>
</comment>
<dbReference type="GO" id="GO:0008965">
    <property type="term" value="F:phosphoenolpyruvate-protein phosphotransferase activity"/>
    <property type="evidence" value="ECO:0007669"/>
    <property type="project" value="UniProtKB-EC"/>
</dbReference>
<comment type="subcellular location">
    <subcellularLocation>
        <location evidence="3">Cytoplasm</location>
    </subcellularLocation>
</comment>
<dbReference type="Gene3D" id="3.30.450.40">
    <property type="match status" value="1"/>
</dbReference>
<dbReference type="InterPro" id="IPR040442">
    <property type="entry name" value="Pyrv_kinase-like_dom_sf"/>
</dbReference>
<evidence type="ECO:0000256" key="7">
    <source>
        <dbReference type="ARBA" id="ARBA00022490"/>
    </source>
</evidence>